<proteinExistence type="predicted"/>
<reference evidence="1" key="2">
    <citation type="submission" date="2015-07" db="EMBL/GenBank/DDBJ databases">
        <authorList>
            <person name="Noorani M."/>
        </authorList>
    </citation>
    <scope>NUCLEOTIDE SEQUENCE</scope>
    <source>
        <strain evidence="1">Yugu1</strain>
    </source>
</reference>
<accession>A0A368STU5</accession>
<gene>
    <name evidence="1" type="ORF">SETIT_9G487100v2</name>
</gene>
<dbReference type="AlphaFoldDB" id="A0A368STU5"/>
<reference evidence="1" key="1">
    <citation type="journal article" date="2012" name="Nat. Biotechnol.">
        <title>Reference genome sequence of the model plant Setaria.</title>
        <authorList>
            <person name="Bennetzen J.L."/>
            <person name="Schmutz J."/>
            <person name="Wang H."/>
            <person name="Percifield R."/>
            <person name="Hawkins J."/>
            <person name="Pontaroli A.C."/>
            <person name="Estep M."/>
            <person name="Feng L."/>
            <person name="Vaughn J.N."/>
            <person name="Grimwood J."/>
            <person name="Jenkins J."/>
            <person name="Barry K."/>
            <person name="Lindquist E."/>
            <person name="Hellsten U."/>
            <person name="Deshpande S."/>
            <person name="Wang X."/>
            <person name="Wu X."/>
            <person name="Mitros T."/>
            <person name="Triplett J."/>
            <person name="Yang X."/>
            <person name="Ye C.Y."/>
            <person name="Mauro-Herrera M."/>
            <person name="Wang L."/>
            <person name="Li P."/>
            <person name="Sharma M."/>
            <person name="Sharma R."/>
            <person name="Ronald P.C."/>
            <person name="Panaud O."/>
            <person name="Kellogg E.A."/>
            <person name="Brutnell T.P."/>
            <person name="Doust A.N."/>
            <person name="Tuskan G.A."/>
            <person name="Rokhsar D."/>
            <person name="Devos K.M."/>
        </authorList>
    </citation>
    <scope>NUCLEOTIDE SEQUENCE [LARGE SCALE GENOMIC DNA]</scope>
    <source>
        <strain evidence="1">Yugu1</strain>
    </source>
</reference>
<sequence>MVIIPAFFLHRVTSNAMQLRPVAELVLLDLNRAGAPTAGSSSTLNLRGDGPAAELFASPFDGGATQHLIGRSGSGALGVKVRSVVASLGFHGVKRRPASSSSRPRACIPLTCRNRLPHFPSGVVGLRTPPRPFPIAKVFVAVALIERGRGREDDARQSVMKVEKISSHAKG</sequence>
<name>A0A368STU5_SETIT</name>
<protein>
    <submittedName>
        <fullName evidence="1">Uncharacterized protein</fullName>
    </submittedName>
</protein>
<evidence type="ECO:0000313" key="1">
    <source>
        <dbReference type="EMBL" id="RCV45857.1"/>
    </source>
</evidence>
<organism evidence="1">
    <name type="scientific">Setaria italica</name>
    <name type="common">Foxtail millet</name>
    <name type="synonym">Panicum italicum</name>
    <dbReference type="NCBI Taxonomy" id="4555"/>
    <lineage>
        <taxon>Eukaryota</taxon>
        <taxon>Viridiplantae</taxon>
        <taxon>Streptophyta</taxon>
        <taxon>Embryophyta</taxon>
        <taxon>Tracheophyta</taxon>
        <taxon>Spermatophyta</taxon>
        <taxon>Magnoliopsida</taxon>
        <taxon>Liliopsida</taxon>
        <taxon>Poales</taxon>
        <taxon>Poaceae</taxon>
        <taxon>PACMAD clade</taxon>
        <taxon>Panicoideae</taxon>
        <taxon>Panicodae</taxon>
        <taxon>Paniceae</taxon>
        <taxon>Cenchrinae</taxon>
        <taxon>Setaria</taxon>
    </lineage>
</organism>
<dbReference type="EMBL" id="CM003536">
    <property type="protein sequence ID" value="RCV45857.1"/>
    <property type="molecule type" value="Genomic_DNA"/>
</dbReference>